<dbReference type="KEGG" id="cten:90981619"/>
<name>G3B773_CANTC</name>
<dbReference type="EMBL" id="GL996527">
    <property type="protein sequence ID" value="EGV62575.1"/>
    <property type="molecule type" value="Genomic_DNA"/>
</dbReference>
<dbReference type="OrthoDB" id="4085867at2759"/>
<accession>G3B773</accession>
<dbReference type="EMBL" id="GL996527">
    <property type="protein sequence ID" value="EGV62576.1"/>
    <property type="molecule type" value="Genomic_DNA"/>
</dbReference>
<sequence length="228" mass="25966">MAKRRGTEVSTKFLSINPQYEEEVLEVYAILTEEVEDLQLKQLRTVFKRLQIPKCFTADILQSIDHFYESNGTLIKHRTPKSDIVLHMVTTFTISSRLVNDSDIIDIVDVDKLISYTSKLLYYRDNYTHIKNTWRLFVETVLGSAPSVSELLEFKLNLVDLKKIKSVLGLDGSGKDTLSDVLLIDMLSCCSSDESGTIYNFDFSRATHGLFINIKDFACILGNLGEYD</sequence>
<dbReference type="RefSeq" id="XP_006688746.1">
    <property type="nucleotide sequence ID" value="XM_006688683.1"/>
</dbReference>
<dbReference type="Proteomes" id="UP000000707">
    <property type="component" value="Unassembled WGS sequence"/>
</dbReference>
<dbReference type="AlphaFoldDB" id="G3B773"/>
<dbReference type="HOGENOM" id="CLU_1165700_0_0_1"/>
<evidence type="ECO:0000313" key="2">
    <source>
        <dbReference type="Proteomes" id="UP000000707"/>
    </source>
</evidence>
<dbReference type="STRING" id="590646.G3B773"/>
<dbReference type="eggNOG" id="ENOG502RZDT">
    <property type="taxonomic scope" value="Eukaryota"/>
</dbReference>
<organism evidence="2">
    <name type="scientific">Candida tenuis (strain ATCC 10573 / BCRC 21748 / CBS 615 / JCM 9827 / NBRC 10315 / NRRL Y-1498 / VKM Y-70)</name>
    <name type="common">Yeast</name>
    <name type="synonym">Yamadazyma tenuis</name>
    <dbReference type="NCBI Taxonomy" id="590646"/>
    <lineage>
        <taxon>Eukaryota</taxon>
        <taxon>Fungi</taxon>
        <taxon>Dikarya</taxon>
        <taxon>Ascomycota</taxon>
        <taxon>Saccharomycotina</taxon>
        <taxon>Pichiomycetes</taxon>
        <taxon>Debaryomycetaceae</taxon>
        <taxon>Yamadazyma</taxon>
    </lineage>
</organism>
<protein>
    <submittedName>
        <fullName evidence="1">Uncharacterized protein</fullName>
    </submittedName>
</protein>
<gene>
    <name evidence="1" type="ORF">CANTEDRAFT_115045</name>
</gene>
<reference evidence="1 2" key="1">
    <citation type="journal article" date="2011" name="Proc. Natl. Acad. Sci. U.S.A.">
        <title>Comparative genomics of xylose-fermenting fungi for enhanced biofuel production.</title>
        <authorList>
            <person name="Wohlbach D.J."/>
            <person name="Kuo A."/>
            <person name="Sato T.K."/>
            <person name="Potts K.M."/>
            <person name="Salamov A.A."/>
            <person name="LaButti K.M."/>
            <person name="Sun H."/>
            <person name="Clum A."/>
            <person name="Pangilinan J.L."/>
            <person name="Lindquist E.A."/>
            <person name="Lucas S."/>
            <person name="Lapidus A."/>
            <person name="Jin M."/>
            <person name="Gunawan C."/>
            <person name="Balan V."/>
            <person name="Dale B.E."/>
            <person name="Jeffries T.W."/>
            <person name="Zinkel R."/>
            <person name="Barry K.W."/>
            <person name="Grigoriev I.V."/>
            <person name="Gasch A.P."/>
        </authorList>
    </citation>
    <scope>NUCLEOTIDE SEQUENCE [LARGE SCALE GENOMIC DNA]</scope>
    <source>
        <strain evidence="1">ATCC 10573</strain>
        <strain evidence="2">ATCC 10573 / BCRC 21748 / CBS 615 / JCM 9827 / NBRC 10315 / NRRL Y-1498 / VKM Y-70</strain>
    </source>
</reference>
<dbReference type="InterPro" id="IPR014841">
    <property type="entry name" value="Rad33"/>
</dbReference>
<evidence type="ECO:0000313" key="1">
    <source>
        <dbReference type="EMBL" id="EGV62575.1"/>
    </source>
</evidence>
<dbReference type="Pfam" id="PF08730">
    <property type="entry name" value="Rad33"/>
    <property type="match status" value="1"/>
</dbReference>
<keyword evidence="2" id="KW-1185">Reference proteome</keyword>
<proteinExistence type="predicted"/>
<dbReference type="GeneID" id="90981619"/>